<gene>
    <name evidence="13" type="ORF">B0J13DRAFT_456560</name>
</gene>
<comment type="function">
    <text evidence="12">Polymerizes chitin, a structural polymer of the cell wall and septum, by transferring the sugar moiety of UDP-GlcNAc to the non-reducing end of the growing chitin polymer.</text>
</comment>
<dbReference type="OrthoDB" id="26569at2759"/>
<dbReference type="GO" id="GO:0005886">
    <property type="term" value="C:plasma membrane"/>
    <property type="evidence" value="ECO:0007669"/>
    <property type="project" value="UniProtKB-SubCell"/>
</dbReference>
<comment type="catalytic activity">
    <reaction evidence="11">
        <text>[(1-&gt;4)-N-acetyl-beta-D-glucosaminyl](n) + UDP-N-acetyl-alpha-D-glucosamine = [(1-&gt;4)-N-acetyl-beta-D-glucosaminyl](n+1) + UDP + H(+)</text>
        <dbReference type="Rhea" id="RHEA:16637"/>
        <dbReference type="Rhea" id="RHEA-COMP:9593"/>
        <dbReference type="Rhea" id="RHEA-COMP:9595"/>
        <dbReference type="ChEBI" id="CHEBI:15378"/>
        <dbReference type="ChEBI" id="CHEBI:17029"/>
        <dbReference type="ChEBI" id="CHEBI:57705"/>
        <dbReference type="ChEBI" id="CHEBI:58223"/>
        <dbReference type="EC" id="2.4.1.16"/>
    </reaction>
    <physiologicalReaction direction="left-to-right" evidence="11">
        <dbReference type="Rhea" id="RHEA:16638"/>
    </physiologicalReaction>
</comment>
<evidence type="ECO:0000313" key="13">
    <source>
        <dbReference type="EMBL" id="KAH7121804.1"/>
    </source>
</evidence>
<feature type="transmembrane region" description="Helical" evidence="12">
    <location>
        <begin position="422"/>
        <end position="445"/>
    </location>
</feature>
<feature type="transmembrane region" description="Helical" evidence="12">
    <location>
        <begin position="651"/>
        <end position="671"/>
    </location>
</feature>
<evidence type="ECO:0000256" key="2">
    <source>
        <dbReference type="ARBA" id="ARBA00012543"/>
    </source>
</evidence>
<keyword evidence="14" id="KW-1185">Reference proteome</keyword>
<evidence type="ECO:0000256" key="11">
    <source>
        <dbReference type="ARBA" id="ARBA00049510"/>
    </source>
</evidence>
<sequence>TLASLFRNIRQVHNSKKKFWTAGGPAWQKIVVCIVIDGIEHCDENVLDILATMGIYQHNIRKESVDEVPTTAHLFEITTQLVVTEDQQLIRPSEGGGNNMPPVQLMLCLKAKNSGKINSHRWIFNAFGRQLNPEIVVTIDTGTYLKSNALPNLWKAFYNDQSLAGACGALHVDRGKHLRQDVSGSLLNPIVATQHFEYEVASQLERAMEASTGYLSVLPGAFSGSRYRAVEGKPLSEYFRGDSAMRDESDSKASRDVYTLNRFLGDDRILAFEVVVQPGQHWHTDLISNAEAYTDVPSNTTDFINQRRRWLNGAFAATVYSCRMFLRLPKSKHNILRQALLLVQLFHNILAFALAWFSLSGFLLTVFVVNDITGNPPEGSQAKGFPFGSATPIVNAVIQVIYIAIIVLQFILAFGSRPKNEVISYVTSFIIFAFIQAYMIMNLIYLTVRLLNFKLRDDGGNNYVFISEYFSDVGWLTVLVAAVSIFGVYIAAAIFALSPWHLFTSWAQYLFISSSYTNILNIYAFSNVNDVSWGLKTGKMESTQTSLSDEKTLRSAASRNEIERSNQEMELEDLDNEFEATFRRALKPYEREKAPETEDIEAKFMKFRNRLVAAYIFSNFLVCIVVLDQTFQGFYTLGDPYWHKIWFFRIWMWGNSSLYLLKCAGMIWYRVRVSFDWCLFKVLGDRRDKDLKSHLSQC</sequence>
<evidence type="ECO:0000256" key="3">
    <source>
        <dbReference type="ARBA" id="ARBA00022475"/>
    </source>
</evidence>
<dbReference type="GO" id="GO:0071555">
    <property type="term" value="P:cell wall organization"/>
    <property type="evidence" value="ECO:0007669"/>
    <property type="project" value="UniProtKB-KW"/>
</dbReference>
<dbReference type="EMBL" id="JAGMUU010000027">
    <property type="protein sequence ID" value="KAH7121804.1"/>
    <property type="molecule type" value="Genomic_DNA"/>
</dbReference>
<proteinExistence type="inferred from homology"/>
<dbReference type="InterPro" id="IPR029044">
    <property type="entry name" value="Nucleotide-diphossugar_trans"/>
</dbReference>
<dbReference type="GO" id="GO:0004100">
    <property type="term" value="F:chitin synthase activity"/>
    <property type="evidence" value="ECO:0007669"/>
    <property type="project" value="UniProtKB-UniRule"/>
</dbReference>
<dbReference type="InterPro" id="IPR004835">
    <property type="entry name" value="Chitin_synth"/>
</dbReference>
<dbReference type="AlphaFoldDB" id="A0A9P9IJK1"/>
<keyword evidence="4 12" id="KW-0328">Glycosyltransferase</keyword>
<evidence type="ECO:0000256" key="10">
    <source>
        <dbReference type="ARBA" id="ARBA00038055"/>
    </source>
</evidence>
<keyword evidence="9 12" id="KW-0961">Cell wall biogenesis/degradation</keyword>
<evidence type="ECO:0000256" key="9">
    <source>
        <dbReference type="ARBA" id="ARBA00023316"/>
    </source>
</evidence>
<dbReference type="EC" id="2.4.1.16" evidence="2 12"/>
<dbReference type="GO" id="GO:0030428">
    <property type="term" value="C:cell septum"/>
    <property type="evidence" value="ECO:0007669"/>
    <property type="project" value="TreeGrafter"/>
</dbReference>
<keyword evidence="6 12" id="KW-0812">Transmembrane</keyword>
<comment type="similarity">
    <text evidence="10">Belongs to the chitin synthase family. Class III subfamily.</text>
</comment>
<dbReference type="Proteomes" id="UP000717696">
    <property type="component" value="Unassembled WGS sequence"/>
</dbReference>
<dbReference type="PANTHER" id="PTHR22914">
    <property type="entry name" value="CHITIN SYNTHASE"/>
    <property type="match status" value="1"/>
</dbReference>
<feature type="non-terminal residue" evidence="13">
    <location>
        <position position="1"/>
    </location>
</feature>
<keyword evidence="8 12" id="KW-0472">Membrane</keyword>
<keyword evidence="5 12" id="KW-0808">Transferase</keyword>
<evidence type="ECO:0000256" key="4">
    <source>
        <dbReference type="ARBA" id="ARBA00022676"/>
    </source>
</evidence>
<keyword evidence="7 12" id="KW-1133">Transmembrane helix</keyword>
<organism evidence="13 14">
    <name type="scientific">Dactylonectria estremocensis</name>
    <dbReference type="NCBI Taxonomy" id="1079267"/>
    <lineage>
        <taxon>Eukaryota</taxon>
        <taxon>Fungi</taxon>
        <taxon>Dikarya</taxon>
        <taxon>Ascomycota</taxon>
        <taxon>Pezizomycotina</taxon>
        <taxon>Sordariomycetes</taxon>
        <taxon>Hypocreomycetidae</taxon>
        <taxon>Hypocreales</taxon>
        <taxon>Nectriaceae</taxon>
        <taxon>Dactylonectria</taxon>
    </lineage>
</organism>
<feature type="transmembrane region" description="Helical" evidence="12">
    <location>
        <begin position="349"/>
        <end position="369"/>
    </location>
</feature>
<reference evidence="13" key="1">
    <citation type="journal article" date="2021" name="Nat. Commun.">
        <title>Genetic determinants of endophytism in the Arabidopsis root mycobiome.</title>
        <authorList>
            <person name="Mesny F."/>
            <person name="Miyauchi S."/>
            <person name="Thiergart T."/>
            <person name="Pickel B."/>
            <person name="Atanasova L."/>
            <person name="Karlsson M."/>
            <person name="Huettel B."/>
            <person name="Barry K.W."/>
            <person name="Haridas S."/>
            <person name="Chen C."/>
            <person name="Bauer D."/>
            <person name="Andreopoulos W."/>
            <person name="Pangilinan J."/>
            <person name="LaButti K."/>
            <person name="Riley R."/>
            <person name="Lipzen A."/>
            <person name="Clum A."/>
            <person name="Drula E."/>
            <person name="Henrissat B."/>
            <person name="Kohler A."/>
            <person name="Grigoriev I.V."/>
            <person name="Martin F.M."/>
            <person name="Hacquard S."/>
        </authorList>
    </citation>
    <scope>NUCLEOTIDE SEQUENCE</scope>
    <source>
        <strain evidence="13">MPI-CAGE-AT-0021</strain>
    </source>
</reference>
<feature type="transmembrane region" description="Helical" evidence="12">
    <location>
        <begin position="473"/>
        <end position="497"/>
    </location>
</feature>
<dbReference type="GO" id="GO:0006031">
    <property type="term" value="P:chitin biosynthetic process"/>
    <property type="evidence" value="ECO:0007669"/>
    <property type="project" value="UniProtKB-UniRule"/>
</dbReference>
<dbReference type="Pfam" id="PF01644">
    <property type="entry name" value="Chitin_synth_1"/>
    <property type="match status" value="1"/>
</dbReference>
<keyword evidence="3 12" id="KW-1003">Cell membrane</keyword>
<comment type="caution">
    <text evidence="13">The sequence shown here is derived from an EMBL/GenBank/DDBJ whole genome shotgun (WGS) entry which is preliminary data.</text>
</comment>
<dbReference type="SUPFAM" id="SSF53448">
    <property type="entry name" value="Nucleotide-diphospho-sugar transferases"/>
    <property type="match status" value="1"/>
</dbReference>
<evidence type="ECO:0000256" key="7">
    <source>
        <dbReference type="ARBA" id="ARBA00022989"/>
    </source>
</evidence>
<protein>
    <recommendedName>
        <fullName evidence="2 12">Chitin synthase</fullName>
        <ecNumber evidence="2 12">2.4.1.16</ecNumber>
    </recommendedName>
</protein>
<comment type="subcellular location">
    <subcellularLocation>
        <location evidence="1 12">Cell membrane</location>
        <topology evidence="1 12">Multi-pass membrane protein</topology>
    </subcellularLocation>
</comment>
<evidence type="ECO:0000256" key="12">
    <source>
        <dbReference type="RuleBase" id="RU366040"/>
    </source>
</evidence>
<evidence type="ECO:0000256" key="6">
    <source>
        <dbReference type="ARBA" id="ARBA00022692"/>
    </source>
</evidence>
<name>A0A9P9IJK1_9HYPO</name>
<feature type="transmembrane region" description="Helical" evidence="12">
    <location>
        <begin position="612"/>
        <end position="631"/>
    </location>
</feature>
<evidence type="ECO:0000256" key="1">
    <source>
        <dbReference type="ARBA" id="ARBA00004651"/>
    </source>
</evidence>
<evidence type="ECO:0000313" key="14">
    <source>
        <dbReference type="Proteomes" id="UP000717696"/>
    </source>
</evidence>
<accession>A0A9P9IJK1</accession>
<dbReference type="PANTHER" id="PTHR22914:SF11">
    <property type="entry name" value="CHITIN SYNTHASE B"/>
    <property type="match status" value="1"/>
</dbReference>
<evidence type="ECO:0000256" key="5">
    <source>
        <dbReference type="ARBA" id="ARBA00022679"/>
    </source>
</evidence>
<evidence type="ECO:0000256" key="8">
    <source>
        <dbReference type="ARBA" id="ARBA00023136"/>
    </source>
</evidence>
<feature type="transmembrane region" description="Helical" evidence="12">
    <location>
        <begin position="389"/>
        <end position="415"/>
    </location>
</feature>